<organism evidence="4 5">
    <name type="scientific">Handroanthus impetiginosus</name>
    <dbReference type="NCBI Taxonomy" id="429701"/>
    <lineage>
        <taxon>Eukaryota</taxon>
        <taxon>Viridiplantae</taxon>
        <taxon>Streptophyta</taxon>
        <taxon>Embryophyta</taxon>
        <taxon>Tracheophyta</taxon>
        <taxon>Spermatophyta</taxon>
        <taxon>Magnoliopsida</taxon>
        <taxon>eudicotyledons</taxon>
        <taxon>Gunneridae</taxon>
        <taxon>Pentapetalae</taxon>
        <taxon>asterids</taxon>
        <taxon>lamiids</taxon>
        <taxon>Lamiales</taxon>
        <taxon>Bignoniaceae</taxon>
        <taxon>Crescentiina</taxon>
        <taxon>Tabebuia alliance</taxon>
        <taxon>Handroanthus</taxon>
    </lineage>
</organism>
<name>A0A2G9HBQ3_9LAMI</name>
<feature type="repeat" description="PPR" evidence="3">
    <location>
        <begin position="506"/>
        <end position="540"/>
    </location>
</feature>
<sequence>MGIMSEAFSSVLQRTHCLASYQSSSQVFADVLKSCAAISDTNLGKSLHSHVIKQGHKSCPIILKALLNMYAKCKALEDCQKLFDEINDRDTVIWNILLSGFVGSRYHDLKVMGLFNMLHAARDPKPSPVTLAIVLPVCSRFGAEGAGKSMHAYAIKSGIESHTLVGNALVSMYAKCGLVLDASAVFDEIDDKDVVSYNAVISGLAENNLVQNAFQLFREMIRGPLVPNYATIANILPLCAAFGNTVGHRLGKEIHCYVLRRSELEDEIIVINALLSFYLRMGQVREAQCFFGRMKIRDVVSWNSVIAGYASNGQWLKALETVHEFVGTKMIGLDCVTVISILPVCAQLCSLQNGKEIHGYVLRHAALCGDTSIGNALINFYAKCCCIESAFRTFLLIPQKDLISWNTMLDAFGVNLLETQFVDLLRRMFAEGIKPDAVTILTVLQFCASISIPKNVKETHGFSLRSRILLSDNEPTLGNALLDAYAKCGNMDYASKVFEDLAGKRNVVTCNSMISGYLSYGSHDDANMIFQRMSERDLATWNLMVRGYAQNECPNHGFRPDATAIMSILPVCGQMASMQLLRQCHGYVVRACFGDVHLKAALLDLYSKCGSISSAYKLYQSIPQKDLVVFTAMVGGFAMHGMGEKAIRIFNYMLDCGIRPDHVVITAVLSACRHAGLIDEGFAIFNSIDQLHHMKPSMEQYACVVDLLGRGGRIKEAFSFLNQMPIAASANVWGTLLGACKTHHDVDMGHVVADHLLNIETNDIGNYVVLSNLYAADARWDGVLEMRRLMRTRDLKKPAGCSWIEVDRSKNIFVAGDYSHPKRTIIYSILSHLDKQIKELYESL</sequence>
<dbReference type="STRING" id="429701.A0A2G9HBQ3"/>
<evidence type="ECO:0000313" key="5">
    <source>
        <dbReference type="Proteomes" id="UP000231279"/>
    </source>
</evidence>
<gene>
    <name evidence="4" type="ORF">CDL12_12427</name>
</gene>
<dbReference type="GO" id="GO:0003723">
    <property type="term" value="F:RNA binding"/>
    <property type="evidence" value="ECO:0007669"/>
    <property type="project" value="InterPro"/>
</dbReference>
<dbReference type="GO" id="GO:0009451">
    <property type="term" value="P:RNA modification"/>
    <property type="evidence" value="ECO:0007669"/>
    <property type="project" value="InterPro"/>
</dbReference>
<evidence type="ECO:0000256" key="3">
    <source>
        <dbReference type="PROSITE-ProRule" id="PRU00708"/>
    </source>
</evidence>
<evidence type="ECO:0000256" key="1">
    <source>
        <dbReference type="ARBA" id="ARBA00022737"/>
    </source>
</evidence>
<dbReference type="EMBL" id="NKXS01002183">
    <property type="protein sequence ID" value="PIN14952.1"/>
    <property type="molecule type" value="Genomic_DNA"/>
</dbReference>
<comment type="similarity">
    <text evidence="2">Belongs to the PPR family. PCMP-E subfamily.</text>
</comment>
<dbReference type="FunFam" id="1.25.40.10:FF:000361">
    <property type="entry name" value="Pentatricopeptide repeat-containing protein chloroplastic"/>
    <property type="match status" value="1"/>
</dbReference>
<dbReference type="Pfam" id="PF01535">
    <property type="entry name" value="PPR"/>
    <property type="match status" value="8"/>
</dbReference>
<keyword evidence="5" id="KW-1185">Reference proteome</keyword>
<dbReference type="FunFam" id="1.25.40.10:FF:000090">
    <property type="entry name" value="Pentatricopeptide repeat-containing protein, chloroplastic"/>
    <property type="match status" value="1"/>
</dbReference>
<dbReference type="FunFam" id="1.25.40.10:FF:000196">
    <property type="entry name" value="Pentatricopeptide repeat-containing protein At4g14850"/>
    <property type="match status" value="1"/>
</dbReference>
<dbReference type="InterPro" id="IPR046848">
    <property type="entry name" value="E_motif"/>
</dbReference>
<dbReference type="Pfam" id="PF13041">
    <property type="entry name" value="PPR_2"/>
    <property type="match status" value="2"/>
</dbReference>
<dbReference type="InterPro" id="IPR046960">
    <property type="entry name" value="PPR_At4g14850-like_plant"/>
</dbReference>
<dbReference type="AlphaFoldDB" id="A0A2G9HBQ3"/>
<feature type="repeat" description="PPR" evidence="3">
    <location>
        <begin position="401"/>
        <end position="435"/>
    </location>
</feature>
<dbReference type="Pfam" id="PF20431">
    <property type="entry name" value="E_motif"/>
    <property type="match status" value="1"/>
</dbReference>
<feature type="repeat" description="PPR" evidence="3">
    <location>
        <begin position="298"/>
        <end position="332"/>
    </location>
</feature>
<dbReference type="PANTHER" id="PTHR47926:SF481">
    <property type="entry name" value="TETRATRICOPEPTIDE-LIKE HELICAL DOMAIN SUPERFAMILY"/>
    <property type="match status" value="1"/>
</dbReference>
<accession>A0A2G9HBQ3</accession>
<dbReference type="Gene3D" id="1.25.40.10">
    <property type="entry name" value="Tetratricopeptide repeat domain"/>
    <property type="match status" value="6"/>
</dbReference>
<protein>
    <submittedName>
        <fullName evidence="4">Uncharacterized protein</fullName>
    </submittedName>
</protein>
<reference evidence="5" key="1">
    <citation type="journal article" date="2018" name="Gigascience">
        <title>Genome assembly of the Pink Ipe (Handroanthus impetiginosus, Bignoniaceae), a highly valued, ecologically keystone Neotropical timber forest tree.</title>
        <authorList>
            <person name="Silva-Junior O.B."/>
            <person name="Grattapaglia D."/>
            <person name="Novaes E."/>
            <person name="Collevatti R.G."/>
        </authorList>
    </citation>
    <scope>NUCLEOTIDE SEQUENCE [LARGE SCALE GENOMIC DNA]</scope>
    <source>
        <strain evidence="5">cv. UFG-1</strain>
    </source>
</reference>
<dbReference type="Proteomes" id="UP000231279">
    <property type="component" value="Unassembled WGS sequence"/>
</dbReference>
<dbReference type="NCBIfam" id="TIGR00756">
    <property type="entry name" value="PPR"/>
    <property type="match status" value="4"/>
</dbReference>
<proteinExistence type="inferred from homology"/>
<evidence type="ECO:0000313" key="4">
    <source>
        <dbReference type="EMBL" id="PIN14952.1"/>
    </source>
</evidence>
<keyword evidence="1" id="KW-0677">Repeat</keyword>
<feature type="repeat" description="PPR" evidence="3">
    <location>
        <begin position="193"/>
        <end position="227"/>
    </location>
</feature>
<dbReference type="InterPro" id="IPR002885">
    <property type="entry name" value="PPR_rpt"/>
</dbReference>
<dbReference type="PANTHER" id="PTHR47926">
    <property type="entry name" value="PENTATRICOPEPTIDE REPEAT-CONTAINING PROTEIN"/>
    <property type="match status" value="1"/>
</dbReference>
<comment type="caution">
    <text evidence="4">The sequence shown here is derived from an EMBL/GenBank/DDBJ whole genome shotgun (WGS) entry which is preliminary data.</text>
</comment>
<evidence type="ECO:0000256" key="2">
    <source>
        <dbReference type="ARBA" id="ARBA00061659"/>
    </source>
</evidence>
<dbReference type="OrthoDB" id="1904892at2759"/>
<feature type="repeat" description="PPR" evidence="3">
    <location>
        <begin position="626"/>
        <end position="660"/>
    </location>
</feature>
<dbReference type="PROSITE" id="PS51375">
    <property type="entry name" value="PPR"/>
    <property type="match status" value="5"/>
</dbReference>
<dbReference type="FunFam" id="1.25.40.10:FF:000412">
    <property type="entry name" value="Putative pentatricopeptide repeat-containing protein"/>
    <property type="match status" value="1"/>
</dbReference>
<dbReference type="InterPro" id="IPR011990">
    <property type="entry name" value="TPR-like_helical_dom_sf"/>
</dbReference>